<dbReference type="PANTHER" id="PTHR35369">
    <property type="entry name" value="BLR3025 PROTEIN-RELATED"/>
    <property type="match status" value="1"/>
</dbReference>
<dbReference type="EMBL" id="CP045350">
    <property type="protein sequence ID" value="QFT26713.1"/>
    <property type="molecule type" value="Genomic_DNA"/>
</dbReference>
<dbReference type="Proteomes" id="UP000326936">
    <property type="component" value="Chromosome"/>
</dbReference>
<reference evidence="3 4" key="1">
    <citation type="submission" date="2019-10" db="EMBL/GenBank/DDBJ databases">
        <title>Complete genome sequence of Vibrio sp. strain THAF100, isolated from non-filtered water from the water column of tank 6 of a marine aquarium containing stony-coral fragments. Water maintained at 26 degree C.</title>
        <authorList>
            <person name="Ruckert C."/>
            <person name="Franco A."/>
            <person name="Kalinowski J."/>
            <person name="Glaeser S."/>
        </authorList>
    </citation>
    <scope>NUCLEOTIDE SEQUENCE [LARGE SCALE GENOMIC DNA]</scope>
    <source>
        <strain evidence="3 4">THAF100</strain>
    </source>
</reference>
<dbReference type="KEGG" id="vaq:FIV01_09765"/>
<evidence type="ECO:0000313" key="4">
    <source>
        <dbReference type="Proteomes" id="UP000326936"/>
    </source>
</evidence>
<feature type="domain" description="UmuC" evidence="2">
    <location>
        <begin position="25"/>
        <end position="145"/>
    </location>
</feature>
<dbReference type="GO" id="GO:0006281">
    <property type="term" value="P:DNA repair"/>
    <property type="evidence" value="ECO:0007669"/>
    <property type="project" value="InterPro"/>
</dbReference>
<dbReference type="SUPFAM" id="SSF56672">
    <property type="entry name" value="DNA/RNA polymerases"/>
    <property type="match status" value="1"/>
</dbReference>
<protein>
    <submittedName>
        <fullName evidence="3">ImpB/mucB/samB family protein</fullName>
    </submittedName>
</protein>
<organism evidence="3 4">
    <name type="scientific">Vibrio aquimaris</name>
    <dbReference type="NCBI Taxonomy" id="2587862"/>
    <lineage>
        <taxon>Bacteria</taxon>
        <taxon>Pseudomonadati</taxon>
        <taxon>Pseudomonadota</taxon>
        <taxon>Gammaproteobacteria</taxon>
        <taxon>Vibrionales</taxon>
        <taxon>Vibrionaceae</taxon>
        <taxon>Vibrio</taxon>
    </lineage>
</organism>
<gene>
    <name evidence="3" type="ORF">FIV01_09765</name>
</gene>
<keyword evidence="4" id="KW-1185">Reference proteome</keyword>
<dbReference type="Pfam" id="PF00817">
    <property type="entry name" value="IMS"/>
    <property type="match status" value="1"/>
</dbReference>
<dbReference type="RefSeq" id="WP_152430814.1">
    <property type="nucleotide sequence ID" value="NZ_CBCSDK010000019.1"/>
</dbReference>
<dbReference type="PANTHER" id="PTHR35369:SF2">
    <property type="entry name" value="BLR3025 PROTEIN"/>
    <property type="match status" value="1"/>
</dbReference>
<name>A0A5P9CL50_9VIBR</name>
<keyword evidence="1" id="KW-0227">DNA damage</keyword>
<dbReference type="InterPro" id="IPR043502">
    <property type="entry name" value="DNA/RNA_pol_sf"/>
</dbReference>
<evidence type="ECO:0000256" key="1">
    <source>
        <dbReference type="ARBA" id="ARBA00022763"/>
    </source>
</evidence>
<dbReference type="Gene3D" id="3.40.1170.60">
    <property type="match status" value="1"/>
</dbReference>
<evidence type="ECO:0000313" key="3">
    <source>
        <dbReference type="EMBL" id="QFT26713.1"/>
    </source>
</evidence>
<dbReference type="AlphaFoldDB" id="A0A5P9CL50"/>
<accession>A0A5P9CL50</accession>
<dbReference type="InterPro" id="IPR050356">
    <property type="entry name" value="SulA_CellDiv_inhibitor"/>
</dbReference>
<dbReference type="InterPro" id="IPR001126">
    <property type="entry name" value="UmuC"/>
</dbReference>
<dbReference type="OrthoDB" id="5298951at2"/>
<proteinExistence type="predicted"/>
<dbReference type="CDD" id="cd03468">
    <property type="entry name" value="PolY_like"/>
    <property type="match status" value="1"/>
</dbReference>
<sequence>MRQLWLYLHFPKLQLDTLYSDKDLQPLVVLDTKRFQIVQSNNTAQQQGIQNGMGLGSASTLCPSLLVHPYDESVEQQALLEIAQWLYLVTSDLVLFPPKGLLLKLTDMLTLYGGLESYWHTVSHHLQSLNIQFCYATGFSPFSAILLTKLGPNLLTEDQDAININLRACPISATELSKKQVEKLSRVGVITLEDLLKLPISEIARRFDIELVNYIGKLTGQFKHPVDFYHPPEEFHHYLELLFDIDNRQWLEKPLRKLLVKLEHFLTLRSQVAYELELQLHQRDTASEVVTLTSACGDYLADRWEKLSQLTMESLQLSGSVHALTLKVIRSGELESISQDIFFGYKGQQTPLELITTLQAKLGKTQVCKIAPTDDPRPEKSTVLCCPEKTVSNDSQTTGLRPSFVLKNPELLVDKVTILHGPERIATGWWDGEEVTRDYFIARSENGRWLWVFRNQKMQWFLHGVFS</sequence>
<evidence type="ECO:0000259" key="2">
    <source>
        <dbReference type="Pfam" id="PF00817"/>
    </source>
</evidence>